<dbReference type="AlphaFoldDB" id="W9VN28"/>
<sequence>MRVELDSVGTEMVINEFVNSLYGEEGAVQLISGLHGLNLKIDKQLSEVCMEADAIIIETSSIKALTVWLNSWNN</sequence>
<dbReference type="EMBL" id="AONB01000004">
    <property type="protein sequence ID" value="EXJ11900.1"/>
    <property type="molecule type" value="Genomic_DNA"/>
</dbReference>
<dbReference type="RefSeq" id="WP_036509013.1">
    <property type="nucleotide sequence ID" value="NZ_AONB01000004.1"/>
</dbReference>
<accession>W9VN28</accession>
<reference evidence="2" key="1">
    <citation type="submission" date="2012-11" db="EMBL/GenBank/DDBJ databases">
        <authorList>
            <person name="Singh A."/>
            <person name="Pinnaka A.K."/>
            <person name="Vaidya B."/>
        </authorList>
    </citation>
    <scope>NUCLEOTIDE SEQUENCE [LARGE SCALE GENOMIC DNA]</scope>
    <source>
        <strain evidence="2">AK23</strain>
    </source>
</reference>
<proteinExistence type="predicted"/>
<reference evidence="1 2" key="2">
    <citation type="journal article" date="2015" name="Syst. Appl. Microbiol.">
        <title>Nitrincola nitratireducens sp. nov. isolated from a haloalkaline crater lake.</title>
        <authorList>
            <person name="Singh A."/>
            <person name="Vaidya B."/>
            <person name="Tanuku N.R."/>
            <person name="Pinnaka A.K."/>
        </authorList>
    </citation>
    <scope>NUCLEOTIDE SEQUENCE [LARGE SCALE GENOMIC DNA]</scope>
    <source>
        <strain evidence="1 2">AK23</strain>
    </source>
</reference>
<organism evidence="1 2">
    <name type="scientific">Nitrincola nitratireducens</name>
    <dbReference type="NCBI Taxonomy" id="1229521"/>
    <lineage>
        <taxon>Bacteria</taxon>
        <taxon>Pseudomonadati</taxon>
        <taxon>Pseudomonadota</taxon>
        <taxon>Gammaproteobacteria</taxon>
        <taxon>Oceanospirillales</taxon>
        <taxon>Oceanospirillaceae</taxon>
        <taxon>Nitrincola</taxon>
    </lineage>
</organism>
<dbReference type="Proteomes" id="UP000019464">
    <property type="component" value="Unassembled WGS sequence"/>
</dbReference>
<keyword evidence="2" id="KW-1185">Reference proteome</keyword>
<name>W9VN28_9GAMM</name>
<gene>
    <name evidence="1" type="ORF">D791_01273</name>
</gene>
<comment type="caution">
    <text evidence="1">The sequence shown here is derived from an EMBL/GenBank/DDBJ whole genome shotgun (WGS) entry which is preliminary data.</text>
</comment>
<protein>
    <submittedName>
        <fullName evidence="1">Uncharacterized protein</fullName>
    </submittedName>
</protein>
<dbReference type="STRING" id="1229521.D791_01273"/>
<evidence type="ECO:0000313" key="1">
    <source>
        <dbReference type="EMBL" id="EXJ11900.1"/>
    </source>
</evidence>
<evidence type="ECO:0000313" key="2">
    <source>
        <dbReference type="Proteomes" id="UP000019464"/>
    </source>
</evidence>